<dbReference type="InterPro" id="IPR013187">
    <property type="entry name" value="F-box-assoc_dom_typ3"/>
</dbReference>
<evidence type="ECO:0000313" key="4">
    <source>
        <dbReference type="Proteomes" id="UP000593564"/>
    </source>
</evidence>
<dbReference type="EMBL" id="JACBKZ010000001">
    <property type="protein sequence ID" value="KAF5959793.1"/>
    <property type="molecule type" value="Genomic_DNA"/>
</dbReference>
<evidence type="ECO:0000259" key="2">
    <source>
        <dbReference type="Pfam" id="PF08268"/>
    </source>
</evidence>
<dbReference type="PANTHER" id="PTHR35546:SF134">
    <property type="entry name" value="F-BOX ASSOCIATED DOMAIN-CONTAINING PROTEIN"/>
    <property type="match status" value="1"/>
</dbReference>
<name>A0A7J7I437_CAMSI</name>
<reference evidence="4" key="1">
    <citation type="journal article" date="2020" name="Nat. Commun.">
        <title>Genome assembly of wild tea tree DASZ reveals pedigree and selection history of tea varieties.</title>
        <authorList>
            <person name="Zhang W."/>
            <person name="Zhang Y."/>
            <person name="Qiu H."/>
            <person name="Guo Y."/>
            <person name="Wan H."/>
            <person name="Zhang X."/>
            <person name="Scossa F."/>
            <person name="Alseekh S."/>
            <person name="Zhang Q."/>
            <person name="Wang P."/>
            <person name="Xu L."/>
            <person name="Schmidt M.H."/>
            <person name="Jia X."/>
            <person name="Li D."/>
            <person name="Zhu A."/>
            <person name="Guo F."/>
            <person name="Chen W."/>
            <person name="Ni D."/>
            <person name="Usadel B."/>
            <person name="Fernie A.R."/>
            <person name="Wen W."/>
        </authorList>
    </citation>
    <scope>NUCLEOTIDE SEQUENCE [LARGE SCALE GENOMIC DNA]</scope>
    <source>
        <strain evidence="4">cv. G240</strain>
    </source>
</reference>
<evidence type="ECO:0000313" key="3">
    <source>
        <dbReference type="EMBL" id="KAF5959793.1"/>
    </source>
</evidence>
<evidence type="ECO:0008006" key="5">
    <source>
        <dbReference type="Google" id="ProtNLM"/>
    </source>
</evidence>
<accession>A0A7J7I437</accession>
<comment type="caution">
    <text evidence="3">The sequence shown here is derived from an EMBL/GenBank/DDBJ whole genome shotgun (WGS) entry which is preliminary data.</text>
</comment>
<sequence length="439" mass="50767">MNGPKVVLTYMNGPKVVLTYMNGPKVVLTYTNGPKVVLTYMNEPKVSQEKSKPSLVKSVRSNKAFDPSKSAHYKVVSVNFSCGLPDHYELEIYSSETGLWSPSGDPFTGDVSFNLGVFWNGALHWISTSGGDSLYFNVDEERLETMSMPPIPDGWDKRRLRYFRESRDHLHLIEIYGPHTTQFNVYEMERDYCGWFVKYRVDIDAIPNAFSEMIRSSLDPSDLHYYQFVILDLIREENDEESFLVLHIPGKVIRSQTRNLKRKYYVYNHTTKQFTTLPTLGFGSPRPVVHGVNFAFNPAKSPHYKVMCVQSSDFSSEHYQIKIYSSNTGPWRVSGQPFIAHVNIQFNGGVYWNGGIHWLSIRGDPLCFGVDKKCLQIMPMPPLPSGYDRRWFNYFGESGDHLHLIERYRPPNMQFNIYELERPFRVVCEVSNRPWFSCC</sequence>
<dbReference type="Proteomes" id="UP000593564">
    <property type="component" value="Unassembled WGS sequence"/>
</dbReference>
<dbReference type="Pfam" id="PF08268">
    <property type="entry name" value="FBA_3"/>
    <property type="match status" value="1"/>
</dbReference>
<feature type="domain" description="F-box associated beta-propeller type 1" evidence="1">
    <location>
        <begin position="66"/>
        <end position="167"/>
    </location>
</feature>
<dbReference type="InterPro" id="IPR055290">
    <property type="entry name" value="At3g26010-like"/>
</dbReference>
<evidence type="ECO:0000259" key="1">
    <source>
        <dbReference type="Pfam" id="PF07734"/>
    </source>
</evidence>
<protein>
    <recommendedName>
        <fullName evidence="5">F-box associated domain-containing protein</fullName>
    </recommendedName>
</protein>
<keyword evidence="4" id="KW-1185">Reference proteome</keyword>
<gene>
    <name evidence="3" type="ORF">HYC85_001002</name>
</gene>
<feature type="domain" description="F-box associated beta-propeller type 3" evidence="2">
    <location>
        <begin position="259"/>
        <end position="394"/>
    </location>
</feature>
<dbReference type="InterPro" id="IPR006527">
    <property type="entry name" value="F-box-assoc_dom_typ1"/>
</dbReference>
<dbReference type="PANTHER" id="PTHR35546">
    <property type="entry name" value="F-BOX PROTEIN INTERACTION DOMAIN PROTEIN-RELATED"/>
    <property type="match status" value="1"/>
</dbReference>
<dbReference type="AlphaFoldDB" id="A0A7J7I437"/>
<reference evidence="3 4" key="2">
    <citation type="submission" date="2020-07" db="EMBL/GenBank/DDBJ databases">
        <title>Genome assembly of wild tea tree DASZ reveals pedigree and selection history of tea varieties.</title>
        <authorList>
            <person name="Zhang W."/>
        </authorList>
    </citation>
    <scope>NUCLEOTIDE SEQUENCE [LARGE SCALE GENOMIC DNA]</scope>
    <source>
        <strain evidence="4">cv. G240</strain>
        <tissue evidence="3">Leaf</tissue>
    </source>
</reference>
<proteinExistence type="predicted"/>
<dbReference type="Pfam" id="PF07734">
    <property type="entry name" value="FBA_1"/>
    <property type="match status" value="1"/>
</dbReference>
<organism evidence="3 4">
    <name type="scientific">Camellia sinensis</name>
    <name type="common">Tea plant</name>
    <name type="synonym">Thea sinensis</name>
    <dbReference type="NCBI Taxonomy" id="4442"/>
    <lineage>
        <taxon>Eukaryota</taxon>
        <taxon>Viridiplantae</taxon>
        <taxon>Streptophyta</taxon>
        <taxon>Embryophyta</taxon>
        <taxon>Tracheophyta</taxon>
        <taxon>Spermatophyta</taxon>
        <taxon>Magnoliopsida</taxon>
        <taxon>eudicotyledons</taxon>
        <taxon>Gunneridae</taxon>
        <taxon>Pentapetalae</taxon>
        <taxon>asterids</taxon>
        <taxon>Ericales</taxon>
        <taxon>Theaceae</taxon>
        <taxon>Camellia</taxon>
    </lineage>
</organism>